<keyword evidence="11" id="KW-0418">Kinase</keyword>
<evidence type="ECO:0000256" key="8">
    <source>
        <dbReference type="ARBA" id="ARBA00022618"/>
    </source>
</evidence>
<keyword evidence="10" id="KW-0547">Nucleotide-binding</keyword>
<dbReference type="AlphaFoldDB" id="A0AB34H5W2"/>
<keyword evidence="7" id="KW-0597">Phosphoprotein</keyword>
<evidence type="ECO:0000256" key="4">
    <source>
        <dbReference type="ARBA" id="ARBA00012425"/>
    </source>
</evidence>
<dbReference type="PANTHER" id="PTHR24056:SF129">
    <property type="entry name" value="CYCLIN-DEPENDENT KINASE 4"/>
    <property type="match status" value="1"/>
</dbReference>
<dbReference type="GO" id="GO:0007165">
    <property type="term" value="P:signal transduction"/>
    <property type="evidence" value="ECO:0007669"/>
    <property type="project" value="TreeGrafter"/>
</dbReference>
<evidence type="ECO:0000259" key="19">
    <source>
        <dbReference type="PROSITE" id="PS50011"/>
    </source>
</evidence>
<dbReference type="Gene3D" id="1.10.510.10">
    <property type="entry name" value="Transferase(Phosphotransferase) domain 1"/>
    <property type="match status" value="1"/>
</dbReference>
<evidence type="ECO:0000256" key="18">
    <source>
        <dbReference type="SAM" id="MobiDB-lite"/>
    </source>
</evidence>
<gene>
    <name evidence="20" type="ORF">J1605_023451</name>
</gene>
<organism evidence="20 21">
    <name type="scientific">Eschrichtius robustus</name>
    <name type="common">California gray whale</name>
    <name type="synonym">Eschrichtius gibbosus</name>
    <dbReference type="NCBI Taxonomy" id="9764"/>
    <lineage>
        <taxon>Eukaryota</taxon>
        <taxon>Metazoa</taxon>
        <taxon>Chordata</taxon>
        <taxon>Craniata</taxon>
        <taxon>Vertebrata</taxon>
        <taxon>Euteleostomi</taxon>
        <taxon>Mammalia</taxon>
        <taxon>Eutheria</taxon>
        <taxon>Laurasiatheria</taxon>
        <taxon>Artiodactyla</taxon>
        <taxon>Whippomorpha</taxon>
        <taxon>Cetacea</taxon>
        <taxon>Mysticeti</taxon>
        <taxon>Eschrichtiidae</taxon>
        <taxon>Eschrichtius</taxon>
    </lineage>
</organism>
<keyword evidence="5" id="KW-0963">Cytoplasm</keyword>
<dbReference type="Pfam" id="PF00069">
    <property type="entry name" value="Pkinase"/>
    <property type="match status" value="1"/>
</dbReference>
<dbReference type="GO" id="GO:0000082">
    <property type="term" value="P:G1/S transition of mitotic cell cycle"/>
    <property type="evidence" value="ECO:0007669"/>
    <property type="project" value="TreeGrafter"/>
</dbReference>
<dbReference type="EC" id="2.7.11.22" evidence="4"/>
<dbReference type="PANTHER" id="PTHR24056">
    <property type="entry name" value="CELL DIVISION PROTEIN KINASE"/>
    <property type="match status" value="1"/>
</dbReference>
<dbReference type="GO" id="GO:0004693">
    <property type="term" value="F:cyclin-dependent protein serine/threonine kinase activity"/>
    <property type="evidence" value="ECO:0007669"/>
    <property type="project" value="UniProtKB-EC"/>
</dbReference>
<keyword evidence="13" id="KW-0131">Cell cycle</keyword>
<dbReference type="EMBL" id="JAIQCJ010001959">
    <property type="protein sequence ID" value="KAJ8786793.1"/>
    <property type="molecule type" value="Genomic_DNA"/>
</dbReference>
<keyword evidence="21" id="KW-1185">Reference proteome</keyword>
<dbReference type="GO" id="GO:0031965">
    <property type="term" value="C:nuclear membrane"/>
    <property type="evidence" value="ECO:0007669"/>
    <property type="project" value="UniProtKB-SubCell"/>
</dbReference>
<comment type="similarity">
    <text evidence="3">Belongs to the protein kinase superfamily. CMGC Ser/Thr protein kinase family. CDC2/CDKX subfamily.</text>
</comment>
<dbReference type="Proteomes" id="UP001159641">
    <property type="component" value="Unassembled WGS sequence"/>
</dbReference>
<dbReference type="InterPro" id="IPR050108">
    <property type="entry name" value="CDK"/>
</dbReference>
<evidence type="ECO:0000256" key="5">
    <source>
        <dbReference type="ARBA" id="ARBA00022490"/>
    </source>
</evidence>
<evidence type="ECO:0000256" key="10">
    <source>
        <dbReference type="ARBA" id="ARBA00022741"/>
    </source>
</evidence>
<dbReference type="InterPro" id="IPR000719">
    <property type="entry name" value="Prot_kinase_dom"/>
</dbReference>
<evidence type="ECO:0000313" key="21">
    <source>
        <dbReference type="Proteomes" id="UP001159641"/>
    </source>
</evidence>
<dbReference type="SMART" id="SM00220">
    <property type="entry name" value="S_TKc"/>
    <property type="match status" value="1"/>
</dbReference>
<comment type="subcellular location">
    <subcellularLocation>
        <location evidence="2">Cytoplasm</location>
    </subcellularLocation>
    <subcellularLocation>
        <location evidence="1">Nucleus membrane</location>
    </subcellularLocation>
</comment>
<comment type="caution">
    <text evidence="20">The sequence shown here is derived from an EMBL/GenBank/DDBJ whole genome shotgun (WGS) entry which is preliminary data.</text>
</comment>
<evidence type="ECO:0000256" key="13">
    <source>
        <dbReference type="ARBA" id="ARBA00023306"/>
    </source>
</evidence>
<dbReference type="GO" id="GO:0005524">
    <property type="term" value="F:ATP binding"/>
    <property type="evidence" value="ECO:0007669"/>
    <property type="project" value="UniProtKB-KW"/>
</dbReference>
<name>A0AB34H5W2_ESCRO</name>
<dbReference type="GO" id="GO:0005737">
    <property type="term" value="C:cytoplasm"/>
    <property type="evidence" value="ECO:0007669"/>
    <property type="project" value="UniProtKB-SubCell"/>
</dbReference>
<dbReference type="PROSITE" id="PS50011">
    <property type="entry name" value="PROTEIN_KINASE_DOM"/>
    <property type="match status" value="1"/>
</dbReference>
<dbReference type="PROSITE" id="PS00108">
    <property type="entry name" value="PROTEIN_KINASE_ST"/>
    <property type="match status" value="1"/>
</dbReference>
<evidence type="ECO:0000256" key="12">
    <source>
        <dbReference type="ARBA" id="ARBA00022840"/>
    </source>
</evidence>
<dbReference type="GO" id="GO:0030332">
    <property type="term" value="F:cyclin binding"/>
    <property type="evidence" value="ECO:0007669"/>
    <property type="project" value="TreeGrafter"/>
</dbReference>
<dbReference type="Gene3D" id="3.30.200.20">
    <property type="entry name" value="Phosphorylase Kinase, domain 1"/>
    <property type="match status" value="1"/>
</dbReference>
<comment type="catalytic activity">
    <reaction evidence="17">
        <text>L-seryl-[protein] + ATP = O-phospho-L-seryl-[protein] + ADP + H(+)</text>
        <dbReference type="Rhea" id="RHEA:17989"/>
        <dbReference type="Rhea" id="RHEA-COMP:9863"/>
        <dbReference type="Rhea" id="RHEA-COMP:11604"/>
        <dbReference type="ChEBI" id="CHEBI:15378"/>
        <dbReference type="ChEBI" id="CHEBI:29999"/>
        <dbReference type="ChEBI" id="CHEBI:30616"/>
        <dbReference type="ChEBI" id="CHEBI:83421"/>
        <dbReference type="ChEBI" id="CHEBI:456216"/>
        <dbReference type="EC" id="2.7.11.22"/>
    </reaction>
</comment>
<proteinExistence type="inferred from homology"/>
<evidence type="ECO:0000256" key="6">
    <source>
        <dbReference type="ARBA" id="ARBA00022527"/>
    </source>
</evidence>
<feature type="domain" description="Protein kinase" evidence="19">
    <location>
        <begin position="139"/>
        <end position="432"/>
    </location>
</feature>
<keyword evidence="9" id="KW-0808">Transferase</keyword>
<dbReference type="FunFam" id="3.30.200.20:FF:000124">
    <property type="entry name" value="Cyclin-dependent kinase 4"/>
    <property type="match status" value="1"/>
</dbReference>
<dbReference type="GO" id="GO:0010468">
    <property type="term" value="P:regulation of gene expression"/>
    <property type="evidence" value="ECO:0007669"/>
    <property type="project" value="TreeGrafter"/>
</dbReference>
<dbReference type="GO" id="GO:0000307">
    <property type="term" value="C:cyclin-dependent protein kinase holoenzyme complex"/>
    <property type="evidence" value="ECO:0007669"/>
    <property type="project" value="TreeGrafter"/>
</dbReference>
<dbReference type="FunFam" id="1.10.510.10:FF:000205">
    <property type="entry name" value="Cyclin-dependent kinase 6"/>
    <property type="match status" value="1"/>
</dbReference>
<evidence type="ECO:0000256" key="7">
    <source>
        <dbReference type="ARBA" id="ARBA00022553"/>
    </source>
</evidence>
<dbReference type="GO" id="GO:0010389">
    <property type="term" value="P:regulation of G2/M transition of mitotic cell cycle"/>
    <property type="evidence" value="ECO:0007669"/>
    <property type="project" value="TreeGrafter"/>
</dbReference>
<dbReference type="SUPFAM" id="SSF56112">
    <property type="entry name" value="Protein kinase-like (PK-like)"/>
    <property type="match status" value="1"/>
</dbReference>
<evidence type="ECO:0000256" key="9">
    <source>
        <dbReference type="ARBA" id="ARBA00022679"/>
    </source>
</evidence>
<evidence type="ECO:0000256" key="16">
    <source>
        <dbReference type="ARBA" id="ARBA00047811"/>
    </source>
</evidence>
<keyword evidence="12" id="KW-0067">ATP-binding</keyword>
<evidence type="ECO:0000256" key="11">
    <source>
        <dbReference type="ARBA" id="ARBA00022777"/>
    </source>
</evidence>
<keyword evidence="8" id="KW-0132">Cell division</keyword>
<evidence type="ECO:0000256" key="2">
    <source>
        <dbReference type="ARBA" id="ARBA00004496"/>
    </source>
</evidence>
<sequence length="440" mass="46828">MAGAVGGEGGSGCRAPRVRVRGGPGSRGYAPRSSCGGASPHRRPPGPSPAPARGSGSARALGGGKWRLLPAAAAAAAAETPPERRAGGAGAGEPPLPAAPLRLSSMVTCSERPAFAPPPRFPRASLAAGHMRPAVPDRARVYGAAGTGSGAPITGRPRSSRHGVSGHFVALKSVRVPNGGGAGGGLPISTVREVALLRRLEAFEHPNVVRLMDVCATARTDRETKVTLVFEHVDQDLRTYLDKAPPPGLPVETIKDLMRQFLRGLDFLHANCIVHRDLKPENILVTSGGTVKLADFGLARIYSYQMALTPVVVTLWYRAPEVLLQSTYATPVDMWSVGCIFAEMFRRKPLFCGNSEADQLGKIFDLIGLPPEDDWPRDVSLPRGAFSPRGPRPVQSVVPEMEESGAQLLLEMLTFNPHKRISAFRALQHSYLHKAEGNSE</sequence>
<evidence type="ECO:0000313" key="20">
    <source>
        <dbReference type="EMBL" id="KAJ8786793.1"/>
    </source>
</evidence>
<protein>
    <recommendedName>
        <fullName evidence="14">Cyclin-dependent kinase 4</fullName>
        <ecNumber evidence="4">2.7.11.22</ecNumber>
    </recommendedName>
    <alternativeName>
        <fullName evidence="15">Cell division protein kinase 4</fullName>
    </alternativeName>
</protein>
<accession>A0AB34H5W2</accession>
<keyword evidence="6" id="KW-0723">Serine/threonine-protein kinase</keyword>
<evidence type="ECO:0000256" key="3">
    <source>
        <dbReference type="ARBA" id="ARBA00006485"/>
    </source>
</evidence>
<evidence type="ECO:0000256" key="14">
    <source>
        <dbReference type="ARBA" id="ARBA00039267"/>
    </source>
</evidence>
<evidence type="ECO:0000256" key="15">
    <source>
        <dbReference type="ARBA" id="ARBA00041294"/>
    </source>
</evidence>
<feature type="region of interest" description="Disordered" evidence="18">
    <location>
        <begin position="142"/>
        <end position="162"/>
    </location>
</feature>
<dbReference type="InterPro" id="IPR008271">
    <property type="entry name" value="Ser/Thr_kinase_AS"/>
</dbReference>
<reference evidence="20 21" key="1">
    <citation type="submission" date="2022-11" db="EMBL/GenBank/DDBJ databases">
        <title>Whole genome sequence of Eschrichtius robustus ER-17-0199.</title>
        <authorList>
            <person name="Bruniche-Olsen A."/>
            <person name="Black A.N."/>
            <person name="Fields C.J."/>
            <person name="Walden K."/>
            <person name="Dewoody J.A."/>
        </authorList>
    </citation>
    <scope>NUCLEOTIDE SEQUENCE [LARGE SCALE GENOMIC DNA]</scope>
    <source>
        <strain evidence="20">ER-17-0199</strain>
        <tissue evidence="20">Blubber</tissue>
    </source>
</reference>
<comment type="catalytic activity">
    <reaction evidence="16">
        <text>L-threonyl-[protein] + ATP = O-phospho-L-threonyl-[protein] + ADP + H(+)</text>
        <dbReference type="Rhea" id="RHEA:46608"/>
        <dbReference type="Rhea" id="RHEA-COMP:11060"/>
        <dbReference type="Rhea" id="RHEA-COMP:11605"/>
        <dbReference type="ChEBI" id="CHEBI:15378"/>
        <dbReference type="ChEBI" id="CHEBI:30013"/>
        <dbReference type="ChEBI" id="CHEBI:30616"/>
        <dbReference type="ChEBI" id="CHEBI:61977"/>
        <dbReference type="ChEBI" id="CHEBI:456216"/>
        <dbReference type="EC" id="2.7.11.22"/>
    </reaction>
</comment>
<evidence type="ECO:0000256" key="17">
    <source>
        <dbReference type="ARBA" id="ARBA00048367"/>
    </source>
</evidence>
<feature type="region of interest" description="Disordered" evidence="18">
    <location>
        <begin position="1"/>
        <end position="99"/>
    </location>
</feature>
<feature type="compositionally biased region" description="Low complexity" evidence="18">
    <location>
        <begin position="51"/>
        <end position="60"/>
    </location>
</feature>
<feature type="compositionally biased region" description="Gly residues" evidence="18">
    <location>
        <begin position="1"/>
        <end position="12"/>
    </location>
</feature>
<evidence type="ECO:0000256" key="1">
    <source>
        <dbReference type="ARBA" id="ARBA00004126"/>
    </source>
</evidence>
<dbReference type="GO" id="GO:0051301">
    <property type="term" value="P:cell division"/>
    <property type="evidence" value="ECO:0007669"/>
    <property type="project" value="UniProtKB-KW"/>
</dbReference>
<dbReference type="InterPro" id="IPR011009">
    <property type="entry name" value="Kinase-like_dom_sf"/>
</dbReference>